<keyword evidence="3" id="KW-1185">Reference proteome</keyword>
<feature type="coiled-coil region" evidence="1">
    <location>
        <begin position="8"/>
        <end position="42"/>
    </location>
</feature>
<evidence type="ECO:0000313" key="2">
    <source>
        <dbReference type="EMBL" id="MBD8025259.1"/>
    </source>
</evidence>
<dbReference type="EMBL" id="JACSQA010000001">
    <property type="protein sequence ID" value="MBD8025259.1"/>
    <property type="molecule type" value="Genomic_DNA"/>
</dbReference>
<keyword evidence="1" id="KW-0175">Coiled coil</keyword>
<name>A0ABR8X7G7_9BACL</name>
<evidence type="ECO:0000256" key="1">
    <source>
        <dbReference type="SAM" id="Coils"/>
    </source>
</evidence>
<dbReference type="RefSeq" id="WP_191705819.1">
    <property type="nucleotide sequence ID" value="NZ_JACSQA010000001.1"/>
</dbReference>
<sequence>MSYVLGLFQEIIDECTNVQYEIQKLESQETDLKIKRQVLQKVVSISINESDIQYFTSEIQKITDEQNKVLQEKEKQQMLHRDLLRRINAIEMVVKQLEQKS</sequence>
<dbReference type="Proteomes" id="UP000640930">
    <property type="component" value="Unassembled WGS sequence"/>
</dbReference>
<accession>A0ABR8X7G7</accession>
<organism evidence="2 3">
    <name type="scientific">Ureibacillus galli</name>
    <dbReference type="NCBI Taxonomy" id="2762222"/>
    <lineage>
        <taxon>Bacteria</taxon>
        <taxon>Bacillati</taxon>
        <taxon>Bacillota</taxon>
        <taxon>Bacilli</taxon>
        <taxon>Bacillales</taxon>
        <taxon>Caryophanaceae</taxon>
        <taxon>Ureibacillus</taxon>
    </lineage>
</organism>
<gene>
    <name evidence="2" type="ORF">H9636_01185</name>
</gene>
<reference evidence="2 3" key="1">
    <citation type="submission" date="2020-08" db="EMBL/GenBank/DDBJ databases">
        <title>A Genomic Blueprint of the Chicken Gut Microbiome.</title>
        <authorList>
            <person name="Gilroy R."/>
            <person name="Ravi A."/>
            <person name="Getino M."/>
            <person name="Pursley I."/>
            <person name="Horton D.L."/>
            <person name="Alikhan N.-F."/>
            <person name="Baker D."/>
            <person name="Gharbi K."/>
            <person name="Hall N."/>
            <person name="Watson M."/>
            <person name="Adriaenssens E.M."/>
            <person name="Foster-Nyarko E."/>
            <person name="Jarju S."/>
            <person name="Secka A."/>
            <person name="Antonio M."/>
            <person name="Oren A."/>
            <person name="Chaudhuri R."/>
            <person name="La Ragione R.M."/>
            <person name="Hildebrand F."/>
            <person name="Pallen M.J."/>
        </authorList>
    </citation>
    <scope>NUCLEOTIDE SEQUENCE [LARGE SCALE GENOMIC DNA]</scope>
    <source>
        <strain evidence="2 3">Re31</strain>
    </source>
</reference>
<comment type="caution">
    <text evidence="2">The sequence shown here is derived from an EMBL/GenBank/DDBJ whole genome shotgun (WGS) entry which is preliminary data.</text>
</comment>
<protein>
    <submittedName>
        <fullName evidence="2">Uncharacterized protein</fullName>
    </submittedName>
</protein>
<evidence type="ECO:0000313" key="3">
    <source>
        <dbReference type="Proteomes" id="UP000640930"/>
    </source>
</evidence>
<proteinExistence type="predicted"/>